<name>A0A645ICN8_9ZZZZ</name>
<protein>
    <submittedName>
        <fullName evidence="2">Uncharacterized protein</fullName>
    </submittedName>
</protein>
<sequence length="81" mass="9095">MNQIIFFIPFKLSSYVLGAFPLGQFYYIAHVACHILRHIILRIGNGCGYATCSPLVGVTGFKILCQAIYGELFFYLGYSSF</sequence>
<evidence type="ECO:0000256" key="1">
    <source>
        <dbReference type="SAM" id="Phobius"/>
    </source>
</evidence>
<proteinExistence type="predicted"/>
<keyword evidence="1" id="KW-0472">Membrane</keyword>
<gene>
    <name evidence="2" type="ORF">SDC9_195824</name>
</gene>
<dbReference type="AlphaFoldDB" id="A0A645ICN8"/>
<feature type="transmembrane region" description="Helical" evidence="1">
    <location>
        <begin position="12"/>
        <end position="33"/>
    </location>
</feature>
<accession>A0A645ICN8</accession>
<keyword evidence="1" id="KW-0812">Transmembrane</keyword>
<keyword evidence="1" id="KW-1133">Transmembrane helix</keyword>
<comment type="caution">
    <text evidence="2">The sequence shown here is derived from an EMBL/GenBank/DDBJ whole genome shotgun (WGS) entry which is preliminary data.</text>
</comment>
<organism evidence="2">
    <name type="scientific">bioreactor metagenome</name>
    <dbReference type="NCBI Taxonomy" id="1076179"/>
    <lineage>
        <taxon>unclassified sequences</taxon>
        <taxon>metagenomes</taxon>
        <taxon>ecological metagenomes</taxon>
    </lineage>
</organism>
<evidence type="ECO:0000313" key="2">
    <source>
        <dbReference type="EMBL" id="MPN48219.1"/>
    </source>
</evidence>
<dbReference type="EMBL" id="VSSQ01110336">
    <property type="protein sequence ID" value="MPN48219.1"/>
    <property type="molecule type" value="Genomic_DNA"/>
</dbReference>
<reference evidence="2" key="1">
    <citation type="submission" date="2019-08" db="EMBL/GenBank/DDBJ databases">
        <authorList>
            <person name="Kucharzyk K."/>
            <person name="Murdoch R.W."/>
            <person name="Higgins S."/>
            <person name="Loffler F."/>
        </authorList>
    </citation>
    <scope>NUCLEOTIDE SEQUENCE</scope>
</reference>